<reference evidence="2" key="1">
    <citation type="submission" date="2020-11" db="EMBL/GenBank/DDBJ databases">
        <authorList>
            <consortium name="DOE Joint Genome Institute"/>
            <person name="Ahrendt S."/>
            <person name="Riley R."/>
            <person name="Andreopoulos W."/>
            <person name="Labutti K."/>
            <person name="Pangilinan J."/>
            <person name="Ruiz-Duenas F.J."/>
            <person name="Barrasa J.M."/>
            <person name="Sanchez-Garcia M."/>
            <person name="Camarero S."/>
            <person name="Miyauchi S."/>
            <person name="Serrano A."/>
            <person name="Linde D."/>
            <person name="Babiker R."/>
            <person name="Drula E."/>
            <person name="Ayuso-Fernandez I."/>
            <person name="Pacheco R."/>
            <person name="Padilla G."/>
            <person name="Ferreira P."/>
            <person name="Barriuso J."/>
            <person name="Kellner H."/>
            <person name="Castanera R."/>
            <person name="Alfaro M."/>
            <person name="Ramirez L."/>
            <person name="Pisabarro A.G."/>
            <person name="Kuo A."/>
            <person name="Tritt A."/>
            <person name="Lipzen A."/>
            <person name="He G."/>
            <person name="Yan M."/>
            <person name="Ng V."/>
            <person name="Cullen D."/>
            <person name="Martin F."/>
            <person name="Rosso M.-N."/>
            <person name="Henrissat B."/>
            <person name="Hibbett D."/>
            <person name="Martinez A.T."/>
            <person name="Grigoriev I.V."/>
        </authorList>
    </citation>
    <scope>NUCLEOTIDE SEQUENCE</scope>
    <source>
        <strain evidence="2">CIRM-BRFM 674</strain>
    </source>
</reference>
<gene>
    <name evidence="2" type="ORF">BDN70DRAFT_896494</name>
</gene>
<name>A0A9P5YXG0_9AGAR</name>
<dbReference type="OrthoDB" id="3262748at2759"/>
<organism evidence="2 3">
    <name type="scientific">Pholiota conissans</name>
    <dbReference type="NCBI Taxonomy" id="109636"/>
    <lineage>
        <taxon>Eukaryota</taxon>
        <taxon>Fungi</taxon>
        <taxon>Dikarya</taxon>
        <taxon>Basidiomycota</taxon>
        <taxon>Agaricomycotina</taxon>
        <taxon>Agaricomycetes</taxon>
        <taxon>Agaricomycetidae</taxon>
        <taxon>Agaricales</taxon>
        <taxon>Agaricineae</taxon>
        <taxon>Strophariaceae</taxon>
        <taxon>Pholiota</taxon>
    </lineage>
</organism>
<accession>A0A9P5YXG0</accession>
<evidence type="ECO:0000313" key="3">
    <source>
        <dbReference type="Proteomes" id="UP000807469"/>
    </source>
</evidence>
<feature type="region of interest" description="Disordered" evidence="1">
    <location>
        <begin position="1"/>
        <end position="31"/>
    </location>
</feature>
<dbReference type="Proteomes" id="UP000807469">
    <property type="component" value="Unassembled WGS sequence"/>
</dbReference>
<proteinExistence type="predicted"/>
<keyword evidence="3" id="KW-1185">Reference proteome</keyword>
<sequence>MPKKRKVAPISQEDHNEADNSLYDPQWDASDSSKSFVPYAFLSKYFVKQSFVQKRSTQDDSYLAGCTDTQQSLRPLHRCLQQAKNSVPEFDILADEIRYPRCMKDEKVKKFVELVARIQDTMGLSGNALLIQWFSRRRIDPLAEPTAMESVIGVYSMIELAFAQRKNAVHHCLARRDLRLPGYPWTINTDIIVLMSIGSNWWPCFEDVANPWVFCFMETSVDIVTFICLVEAEFSQQERVARKLSLALCSAQHQRRALGFPDGPVYGVTLCGFQITMFSATWERNNFTSEDNITHVLSPNVLKH</sequence>
<dbReference type="EMBL" id="MU155260">
    <property type="protein sequence ID" value="KAF9477452.1"/>
    <property type="molecule type" value="Genomic_DNA"/>
</dbReference>
<protein>
    <submittedName>
        <fullName evidence="2">Uncharacterized protein</fullName>
    </submittedName>
</protein>
<evidence type="ECO:0000313" key="2">
    <source>
        <dbReference type="EMBL" id="KAF9477452.1"/>
    </source>
</evidence>
<evidence type="ECO:0000256" key="1">
    <source>
        <dbReference type="SAM" id="MobiDB-lite"/>
    </source>
</evidence>
<comment type="caution">
    <text evidence="2">The sequence shown here is derived from an EMBL/GenBank/DDBJ whole genome shotgun (WGS) entry which is preliminary data.</text>
</comment>
<dbReference type="AlphaFoldDB" id="A0A9P5YXG0"/>